<dbReference type="Proteomes" id="UP001139700">
    <property type="component" value="Unassembled WGS sequence"/>
</dbReference>
<reference evidence="4" key="1">
    <citation type="submission" date="2021-12" db="EMBL/GenBank/DDBJ databases">
        <title>Novel species in genus Dyadobacter.</title>
        <authorList>
            <person name="Ma C."/>
        </authorList>
    </citation>
    <scope>NUCLEOTIDE SEQUENCE</scope>
    <source>
        <strain evidence="4">CY399</strain>
    </source>
</reference>
<organism evidence="4 5">
    <name type="scientific">Dyadobacter fanqingshengii</name>
    <dbReference type="NCBI Taxonomy" id="2906443"/>
    <lineage>
        <taxon>Bacteria</taxon>
        <taxon>Pseudomonadati</taxon>
        <taxon>Bacteroidota</taxon>
        <taxon>Cytophagia</taxon>
        <taxon>Cytophagales</taxon>
        <taxon>Spirosomataceae</taxon>
        <taxon>Dyadobacter</taxon>
    </lineage>
</organism>
<evidence type="ECO:0000313" key="5">
    <source>
        <dbReference type="Proteomes" id="UP001139700"/>
    </source>
</evidence>
<dbReference type="EMBL" id="JAJTTA010000002">
    <property type="protein sequence ID" value="MCF0041571.1"/>
    <property type="molecule type" value="Genomic_DNA"/>
</dbReference>
<evidence type="ECO:0000259" key="3">
    <source>
        <dbReference type="Pfam" id="PF13505"/>
    </source>
</evidence>
<keyword evidence="5" id="KW-1185">Reference proteome</keyword>
<evidence type="ECO:0000256" key="1">
    <source>
        <dbReference type="ARBA" id="ARBA00022729"/>
    </source>
</evidence>
<evidence type="ECO:0000256" key="2">
    <source>
        <dbReference type="SAM" id="SignalP"/>
    </source>
</evidence>
<feature type="chain" id="PRO_5040740634" evidence="2">
    <location>
        <begin position="21"/>
        <end position="224"/>
    </location>
</feature>
<sequence>MKKLPFLAVLILITNLSANAQQFKKFGAGVYGGSQLFGKMYSNDDLSKISGFTAGVDLRYSFSKQPEGFSLHFQPGFNTFRQITESGDNSQVEMETIWKWRAFHLPVLLRYTFSSGKVRPFAEIGPMLRFRQALKVNTSNNICGIAGCYFQETNSDLHPLTTKDAIGLTAGAGVEVDLWKVTIPVSIRIQEGFGTFETNVTFYESAGYQNLKTRVIQVTAGINF</sequence>
<feature type="signal peptide" evidence="2">
    <location>
        <begin position="1"/>
        <end position="20"/>
    </location>
</feature>
<dbReference type="InterPro" id="IPR027385">
    <property type="entry name" value="Beta-barrel_OMP"/>
</dbReference>
<dbReference type="AlphaFoldDB" id="A0A9X1TAB3"/>
<keyword evidence="1 2" id="KW-0732">Signal</keyword>
<name>A0A9X1TAB3_9BACT</name>
<dbReference type="RefSeq" id="WP_234614384.1">
    <property type="nucleotide sequence ID" value="NZ_CP098806.1"/>
</dbReference>
<dbReference type="Pfam" id="PF13505">
    <property type="entry name" value="OMP_b-brl"/>
    <property type="match status" value="1"/>
</dbReference>
<dbReference type="Gene3D" id="2.40.160.20">
    <property type="match status" value="1"/>
</dbReference>
<evidence type="ECO:0000313" key="4">
    <source>
        <dbReference type="EMBL" id="MCF0041571.1"/>
    </source>
</evidence>
<accession>A0A9X1TAB3</accession>
<proteinExistence type="predicted"/>
<feature type="domain" description="Outer membrane protein beta-barrel" evidence="3">
    <location>
        <begin position="8"/>
        <end position="224"/>
    </location>
</feature>
<dbReference type="SUPFAM" id="SSF56925">
    <property type="entry name" value="OMPA-like"/>
    <property type="match status" value="1"/>
</dbReference>
<gene>
    <name evidence="4" type="ORF">LXM24_15810</name>
</gene>
<comment type="caution">
    <text evidence="4">The sequence shown here is derived from an EMBL/GenBank/DDBJ whole genome shotgun (WGS) entry which is preliminary data.</text>
</comment>
<dbReference type="InterPro" id="IPR011250">
    <property type="entry name" value="OMP/PagP_B-barrel"/>
</dbReference>
<protein>
    <submittedName>
        <fullName evidence="4">PorT family protein</fullName>
    </submittedName>
</protein>